<gene>
    <name evidence="2" type="ORF">SS1G_06125</name>
</gene>
<dbReference type="AlphaFoldDB" id="A7ELC8"/>
<name>A7ELC8_SCLS1</name>
<accession>A7ELC8</accession>
<feature type="transmembrane region" description="Helical" evidence="1">
    <location>
        <begin position="7"/>
        <end position="28"/>
    </location>
</feature>
<dbReference type="Proteomes" id="UP000001312">
    <property type="component" value="Unassembled WGS sequence"/>
</dbReference>
<dbReference type="RefSeq" id="XP_001593203.1">
    <property type="nucleotide sequence ID" value="XM_001593153.1"/>
</dbReference>
<keyword evidence="1" id="KW-1133">Transmembrane helix</keyword>
<keyword evidence="1" id="KW-0472">Membrane</keyword>
<sequence>MARDKGIPSFLFGSSMISLSWVLCIGYYTDSVSTTCGFCMKGFKGGGWMVMIARVVLAQQDGLNHRNRMH</sequence>
<dbReference type="InParanoid" id="A7ELC8"/>
<dbReference type="EMBL" id="CH476627">
    <property type="protein sequence ID" value="EDO03644.1"/>
    <property type="molecule type" value="Genomic_DNA"/>
</dbReference>
<protein>
    <submittedName>
        <fullName evidence="2">Uncharacterized protein</fullName>
    </submittedName>
</protein>
<keyword evidence="1" id="KW-0812">Transmembrane</keyword>
<dbReference type="HOGENOM" id="CLU_2759337_0_0_1"/>
<reference evidence="3" key="1">
    <citation type="journal article" date="2011" name="PLoS Genet.">
        <title>Genomic analysis of the necrotrophic fungal pathogens Sclerotinia sclerotiorum and Botrytis cinerea.</title>
        <authorList>
            <person name="Amselem J."/>
            <person name="Cuomo C.A."/>
            <person name="van Kan J.A."/>
            <person name="Viaud M."/>
            <person name="Benito E.P."/>
            <person name="Couloux A."/>
            <person name="Coutinho P.M."/>
            <person name="de Vries R.P."/>
            <person name="Dyer P.S."/>
            <person name="Fillinger S."/>
            <person name="Fournier E."/>
            <person name="Gout L."/>
            <person name="Hahn M."/>
            <person name="Kohn L."/>
            <person name="Lapalu N."/>
            <person name="Plummer K.M."/>
            <person name="Pradier J.M."/>
            <person name="Quevillon E."/>
            <person name="Sharon A."/>
            <person name="Simon A."/>
            <person name="ten Have A."/>
            <person name="Tudzynski B."/>
            <person name="Tudzynski P."/>
            <person name="Wincker P."/>
            <person name="Andrew M."/>
            <person name="Anthouard V."/>
            <person name="Beever R.E."/>
            <person name="Beffa R."/>
            <person name="Benoit I."/>
            <person name="Bouzid O."/>
            <person name="Brault B."/>
            <person name="Chen Z."/>
            <person name="Choquer M."/>
            <person name="Collemare J."/>
            <person name="Cotton P."/>
            <person name="Danchin E.G."/>
            <person name="Da Silva C."/>
            <person name="Gautier A."/>
            <person name="Giraud C."/>
            <person name="Giraud T."/>
            <person name="Gonzalez C."/>
            <person name="Grossetete S."/>
            <person name="Guldener U."/>
            <person name="Henrissat B."/>
            <person name="Howlett B.J."/>
            <person name="Kodira C."/>
            <person name="Kretschmer M."/>
            <person name="Lappartient A."/>
            <person name="Leroch M."/>
            <person name="Levis C."/>
            <person name="Mauceli E."/>
            <person name="Neuveglise C."/>
            <person name="Oeser B."/>
            <person name="Pearson M."/>
            <person name="Poulain J."/>
            <person name="Poussereau N."/>
            <person name="Quesneville H."/>
            <person name="Rascle C."/>
            <person name="Schumacher J."/>
            <person name="Segurens B."/>
            <person name="Sexton A."/>
            <person name="Silva E."/>
            <person name="Sirven C."/>
            <person name="Soanes D.M."/>
            <person name="Talbot N.J."/>
            <person name="Templeton M."/>
            <person name="Yandava C."/>
            <person name="Yarden O."/>
            <person name="Zeng Q."/>
            <person name="Rollins J.A."/>
            <person name="Lebrun M.H."/>
            <person name="Dickman M."/>
        </authorList>
    </citation>
    <scope>NUCLEOTIDE SEQUENCE [LARGE SCALE GENOMIC DNA]</scope>
    <source>
        <strain evidence="3">ATCC 18683 / 1980 / Ss-1</strain>
    </source>
</reference>
<organism evidence="2 3">
    <name type="scientific">Sclerotinia sclerotiorum (strain ATCC 18683 / 1980 / Ss-1)</name>
    <name type="common">White mold</name>
    <name type="synonym">Whetzelinia sclerotiorum</name>
    <dbReference type="NCBI Taxonomy" id="665079"/>
    <lineage>
        <taxon>Eukaryota</taxon>
        <taxon>Fungi</taxon>
        <taxon>Dikarya</taxon>
        <taxon>Ascomycota</taxon>
        <taxon>Pezizomycotina</taxon>
        <taxon>Leotiomycetes</taxon>
        <taxon>Helotiales</taxon>
        <taxon>Sclerotiniaceae</taxon>
        <taxon>Sclerotinia</taxon>
    </lineage>
</organism>
<dbReference type="GeneID" id="5489019"/>
<keyword evidence="3" id="KW-1185">Reference proteome</keyword>
<proteinExistence type="predicted"/>
<evidence type="ECO:0000313" key="3">
    <source>
        <dbReference type="Proteomes" id="UP000001312"/>
    </source>
</evidence>
<evidence type="ECO:0000313" key="2">
    <source>
        <dbReference type="EMBL" id="EDO03644.1"/>
    </source>
</evidence>
<evidence type="ECO:0000256" key="1">
    <source>
        <dbReference type="SAM" id="Phobius"/>
    </source>
</evidence>
<dbReference type="KEGG" id="ssl:SS1G_06125"/>